<dbReference type="SUPFAM" id="SSF55874">
    <property type="entry name" value="ATPase domain of HSP90 chaperone/DNA topoisomerase II/histidine kinase"/>
    <property type="match status" value="1"/>
</dbReference>
<evidence type="ECO:0000256" key="8">
    <source>
        <dbReference type="ARBA" id="ARBA00023012"/>
    </source>
</evidence>
<dbReference type="EMBL" id="JBBDGL010000001">
    <property type="protein sequence ID" value="MEJ1154815.1"/>
    <property type="molecule type" value="Genomic_DNA"/>
</dbReference>
<evidence type="ECO:0000259" key="10">
    <source>
        <dbReference type="Pfam" id="PF07730"/>
    </source>
</evidence>
<evidence type="ECO:0000256" key="2">
    <source>
        <dbReference type="ARBA" id="ARBA00012438"/>
    </source>
</evidence>
<dbReference type="InterPro" id="IPR036890">
    <property type="entry name" value="HATPase_C_sf"/>
</dbReference>
<evidence type="ECO:0000256" key="5">
    <source>
        <dbReference type="ARBA" id="ARBA00022741"/>
    </source>
</evidence>
<feature type="transmembrane region" description="Helical" evidence="9">
    <location>
        <begin position="108"/>
        <end position="126"/>
    </location>
</feature>
<dbReference type="RefSeq" id="WP_337337243.1">
    <property type="nucleotide sequence ID" value="NZ_JBBDGL010000001.1"/>
</dbReference>
<evidence type="ECO:0000256" key="7">
    <source>
        <dbReference type="ARBA" id="ARBA00022840"/>
    </source>
</evidence>
<dbReference type="Proteomes" id="UP001368654">
    <property type="component" value="Unassembled WGS sequence"/>
</dbReference>
<gene>
    <name evidence="11" type="ORF">WDU96_04260</name>
</gene>
<evidence type="ECO:0000256" key="4">
    <source>
        <dbReference type="ARBA" id="ARBA00022679"/>
    </source>
</evidence>
<organism evidence="11 12">
    <name type="scientific">Microbacterium marmarense</name>
    <dbReference type="NCBI Taxonomy" id="3122051"/>
    <lineage>
        <taxon>Bacteria</taxon>
        <taxon>Bacillati</taxon>
        <taxon>Actinomycetota</taxon>
        <taxon>Actinomycetes</taxon>
        <taxon>Micrococcales</taxon>
        <taxon>Microbacteriaceae</taxon>
        <taxon>Microbacterium</taxon>
    </lineage>
</organism>
<dbReference type="CDD" id="cd16917">
    <property type="entry name" value="HATPase_UhpB-NarQ-NarX-like"/>
    <property type="match status" value="1"/>
</dbReference>
<name>A0ABU8LRD6_9MICO</name>
<keyword evidence="6 11" id="KW-0418">Kinase</keyword>
<sequence>MTQPVTRLHDTITRRVPLWVGDAIAAAFIVAAPFIPVHGASLGNLAAYFVAIIPAALLPLRRRWPKTVLLACLLLYPVAVFWGVPAPGIVIAIAIATFGVANRSTRRTTLVVGVLTVIAIAMIALFDPAAGIVDPRVFQVVITVAFAAAAGDATRSRREFIQAMTGRAERAEATKEAEAKRRVAEERVRIARDLHDVMAHQIAVISLNAGVASSTMASQPEKAEESLSTIRTAARTVLGEIGDLLEVLRADEPSDASPQPGLARLADLERPFAAAGLAITVRVDGDLSAVPTAADLVAYRVVQEGLTNAHKHGAEHRAHVLIEAKASMLSVVITNPAAPVGRRAASDSEAIGSGLGLVGLRERVSAVHGTVETGPFPGGWRLAAVVPLNREELSR</sequence>
<keyword evidence="9" id="KW-0472">Membrane</keyword>
<keyword evidence="5" id="KW-0547">Nucleotide-binding</keyword>
<keyword evidence="12" id="KW-1185">Reference proteome</keyword>
<evidence type="ECO:0000256" key="3">
    <source>
        <dbReference type="ARBA" id="ARBA00022553"/>
    </source>
</evidence>
<evidence type="ECO:0000256" key="6">
    <source>
        <dbReference type="ARBA" id="ARBA00022777"/>
    </source>
</evidence>
<feature type="transmembrane region" description="Helical" evidence="9">
    <location>
        <begin position="16"/>
        <end position="35"/>
    </location>
</feature>
<dbReference type="GO" id="GO:0016301">
    <property type="term" value="F:kinase activity"/>
    <property type="evidence" value="ECO:0007669"/>
    <property type="project" value="UniProtKB-KW"/>
</dbReference>
<keyword evidence="9" id="KW-0812">Transmembrane</keyword>
<feature type="domain" description="Signal transduction histidine kinase subgroup 3 dimerisation and phosphoacceptor" evidence="10">
    <location>
        <begin position="186"/>
        <end position="251"/>
    </location>
</feature>
<evidence type="ECO:0000256" key="9">
    <source>
        <dbReference type="SAM" id="Phobius"/>
    </source>
</evidence>
<dbReference type="Pfam" id="PF07730">
    <property type="entry name" value="HisKA_3"/>
    <property type="match status" value="1"/>
</dbReference>
<comment type="catalytic activity">
    <reaction evidence="1">
        <text>ATP + protein L-histidine = ADP + protein N-phospho-L-histidine.</text>
        <dbReference type="EC" id="2.7.13.3"/>
    </reaction>
</comment>
<feature type="transmembrane region" description="Helical" evidence="9">
    <location>
        <begin position="67"/>
        <end position="96"/>
    </location>
</feature>
<evidence type="ECO:0000313" key="11">
    <source>
        <dbReference type="EMBL" id="MEJ1154815.1"/>
    </source>
</evidence>
<comment type="caution">
    <text evidence="11">The sequence shown here is derived from an EMBL/GenBank/DDBJ whole genome shotgun (WGS) entry which is preliminary data.</text>
</comment>
<keyword evidence="3" id="KW-0597">Phosphoprotein</keyword>
<proteinExistence type="predicted"/>
<keyword evidence="7" id="KW-0067">ATP-binding</keyword>
<keyword evidence="8" id="KW-0902">Two-component regulatory system</keyword>
<dbReference type="EC" id="2.7.13.3" evidence="2"/>
<keyword evidence="4" id="KW-0808">Transferase</keyword>
<dbReference type="PANTHER" id="PTHR24421">
    <property type="entry name" value="NITRATE/NITRITE SENSOR PROTEIN NARX-RELATED"/>
    <property type="match status" value="1"/>
</dbReference>
<keyword evidence="9" id="KW-1133">Transmembrane helix</keyword>
<dbReference type="InterPro" id="IPR011712">
    <property type="entry name" value="Sig_transdc_His_kin_sub3_dim/P"/>
</dbReference>
<reference evidence="11 12" key="1">
    <citation type="submission" date="2024-02" db="EMBL/GenBank/DDBJ databases">
        <authorList>
            <person name="Saticioglu I.B."/>
        </authorList>
    </citation>
    <scope>NUCLEOTIDE SEQUENCE [LARGE SCALE GENOMIC DNA]</scope>
    <source>
        <strain evidence="11 12">Mu-86</strain>
    </source>
</reference>
<dbReference type="InterPro" id="IPR050482">
    <property type="entry name" value="Sensor_HK_TwoCompSys"/>
</dbReference>
<evidence type="ECO:0000256" key="1">
    <source>
        <dbReference type="ARBA" id="ARBA00000085"/>
    </source>
</evidence>
<dbReference type="PANTHER" id="PTHR24421:SF10">
    <property type="entry name" value="NITRATE_NITRITE SENSOR PROTEIN NARQ"/>
    <property type="match status" value="1"/>
</dbReference>
<dbReference type="Gene3D" id="3.30.565.10">
    <property type="entry name" value="Histidine kinase-like ATPase, C-terminal domain"/>
    <property type="match status" value="1"/>
</dbReference>
<dbReference type="Gene3D" id="1.20.5.1930">
    <property type="match status" value="1"/>
</dbReference>
<feature type="transmembrane region" description="Helical" evidence="9">
    <location>
        <begin position="41"/>
        <end position="60"/>
    </location>
</feature>
<protein>
    <recommendedName>
        <fullName evidence="2">histidine kinase</fullName>
        <ecNumber evidence="2">2.7.13.3</ecNumber>
    </recommendedName>
</protein>
<evidence type="ECO:0000313" key="12">
    <source>
        <dbReference type="Proteomes" id="UP001368654"/>
    </source>
</evidence>
<accession>A0ABU8LRD6</accession>